<evidence type="ECO:0000313" key="3">
    <source>
        <dbReference type="Proteomes" id="UP000594638"/>
    </source>
</evidence>
<gene>
    <name evidence="2" type="ORF">OLEA9_A021928</name>
</gene>
<proteinExistence type="predicted"/>
<feature type="non-terminal residue" evidence="2">
    <location>
        <position position="51"/>
    </location>
</feature>
<organism evidence="2 3">
    <name type="scientific">Olea europaea subsp. europaea</name>
    <dbReference type="NCBI Taxonomy" id="158383"/>
    <lineage>
        <taxon>Eukaryota</taxon>
        <taxon>Viridiplantae</taxon>
        <taxon>Streptophyta</taxon>
        <taxon>Embryophyta</taxon>
        <taxon>Tracheophyta</taxon>
        <taxon>Spermatophyta</taxon>
        <taxon>Magnoliopsida</taxon>
        <taxon>eudicotyledons</taxon>
        <taxon>Gunneridae</taxon>
        <taxon>Pentapetalae</taxon>
        <taxon>asterids</taxon>
        <taxon>lamiids</taxon>
        <taxon>Lamiales</taxon>
        <taxon>Oleaceae</taxon>
        <taxon>Oleeae</taxon>
        <taxon>Olea</taxon>
    </lineage>
</organism>
<feature type="signal peptide" evidence="1">
    <location>
        <begin position="1"/>
        <end position="19"/>
    </location>
</feature>
<dbReference type="Proteomes" id="UP000594638">
    <property type="component" value="Unassembled WGS sequence"/>
</dbReference>
<feature type="chain" id="PRO_5035888740" evidence="1">
    <location>
        <begin position="20"/>
        <end position="51"/>
    </location>
</feature>
<keyword evidence="3" id="KW-1185">Reference proteome</keyword>
<keyword evidence="1" id="KW-0732">Signal</keyword>
<accession>A0A8S0R2X3</accession>
<sequence>MVACVVEFVWCGAVAMLQCDVGSGYDDSVGGNFSGGGCAWLAALHVIYEEI</sequence>
<name>A0A8S0R2X3_OLEEU</name>
<dbReference type="EMBL" id="CACTIH010002066">
    <property type="protein sequence ID" value="CAA2972754.1"/>
    <property type="molecule type" value="Genomic_DNA"/>
</dbReference>
<reference evidence="2 3" key="1">
    <citation type="submission" date="2019-12" db="EMBL/GenBank/DDBJ databases">
        <authorList>
            <person name="Alioto T."/>
            <person name="Alioto T."/>
            <person name="Gomez Garrido J."/>
        </authorList>
    </citation>
    <scope>NUCLEOTIDE SEQUENCE [LARGE SCALE GENOMIC DNA]</scope>
</reference>
<dbReference type="Gramene" id="OE9A021928T1">
    <property type="protein sequence ID" value="OE9A021928C1"/>
    <property type="gene ID" value="OE9A021928"/>
</dbReference>
<comment type="caution">
    <text evidence="2">The sequence shown here is derived from an EMBL/GenBank/DDBJ whole genome shotgun (WGS) entry which is preliminary data.</text>
</comment>
<evidence type="ECO:0000256" key="1">
    <source>
        <dbReference type="SAM" id="SignalP"/>
    </source>
</evidence>
<protein>
    <submittedName>
        <fullName evidence="2">Uncharacterized protein</fullName>
    </submittedName>
</protein>
<dbReference type="AlphaFoldDB" id="A0A8S0R2X3"/>
<evidence type="ECO:0000313" key="2">
    <source>
        <dbReference type="EMBL" id="CAA2972754.1"/>
    </source>
</evidence>